<feature type="signal peptide" evidence="2">
    <location>
        <begin position="1"/>
        <end position="19"/>
    </location>
</feature>
<dbReference type="InParanoid" id="A0A0D1YT78"/>
<feature type="compositionally biased region" description="Low complexity" evidence="1">
    <location>
        <begin position="117"/>
        <end position="130"/>
    </location>
</feature>
<gene>
    <name evidence="3" type="ORF">PV09_05141</name>
</gene>
<evidence type="ECO:0000313" key="4">
    <source>
        <dbReference type="Proteomes" id="UP000053259"/>
    </source>
</evidence>
<dbReference type="Proteomes" id="UP000053259">
    <property type="component" value="Unassembled WGS sequence"/>
</dbReference>
<sequence>MRASKSILLSVISLPLVLSDPVVTSNVAPTNVDFDFQELLAVLPAESLHAALHKHVDDKFQDGVYEHERIAVEKVHSDDPVMATKVLAEAALHLLKRQSSNDNSTSTTSESGGGGATTITTDTTETTTTTQSDVVVPIDVSTTGSGGQPTTLTTSVVASPTVSVEQAVTTTNSQGQQVVETTTVPAAVVTQDGVVTTSPVSVFTPSTVTDATKPVDVTATVANGDTIVLSSVTPGKVITATDKTGGVFVTTYTPPGGTVSSLVLKTTVLPNGQKTTITSFAAVAADTSAPSSTGGPKLQSGVDSLQGRSLAIEAIVLLCAAFGASLLL</sequence>
<keyword evidence="4" id="KW-1185">Reference proteome</keyword>
<feature type="region of interest" description="Disordered" evidence="1">
    <location>
        <begin position="98"/>
        <end position="132"/>
    </location>
</feature>
<reference evidence="3 4" key="1">
    <citation type="submission" date="2015-01" db="EMBL/GenBank/DDBJ databases">
        <title>The Genome Sequence of Ochroconis gallopava CBS43764.</title>
        <authorList>
            <consortium name="The Broad Institute Genomics Platform"/>
            <person name="Cuomo C."/>
            <person name="de Hoog S."/>
            <person name="Gorbushina A."/>
            <person name="Stielow B."/>
            <person name="Teixiera M."/>
            <person name="Abouelleil A."/>
            <person name="Chapman S.B."/>
            <person name="Priest M."/>
            <person name="Young S.K."/>
            <person name="Wortman J."/>
            <person name="Nusbaum C."/>
            <person name="Birren B."/>
        </authorList>
    </citation>
    <scope>NUCLEOTIDE SEQUENCE [LARGE SCALE GENOMIC DNA]</scope>
    <source>
        <strain evidence="3 4">CBS 43764</strain>
    </source>
</reference>
<dbReference type="GeneID" id="27313114"/>
<protein>
    <submittedName>
        <fullName evidence="3">Uncharacterized protein</fullName>
    </submittedName>
</protein>
<evidence type="ECO:0000256" key="1">
    <source>
        <dbReference type="SAM" id="MobiDB-lite"/>
    </source>
</evidence>
<proteinExistence type="predicted"/>
<feature type="chain" id="PRO_5002237318" evidence="2">
    <location>
        <begin position="20"/>
        <end position="328"/>
    </location>
</feature>
<organism evidence="3 4">
    <name type="scientific">Verruconis gallopava</name>
    <dbReference type="NCBI Taxonomy" id="253628"/>
    <lineage>
        <taxon>Eukaryota</taxon>
        <taxon>Fungi</taxon>
        <taxon>Dikarya</taxon>
        <taxon>Ascomycota</taxon>
        <taxon>Pezizomycotina</taxon>
        <taxon>Dothideomycetes</taxon>
        <taxon>Pleosporomycetidae</taxon>
        <taxon>Venturiales</taxon>
        <taxon>Sympoventuriaceae</taxon>
        <taxon>Verruconis</taxon>
    </lineage>
</organism>
<dbReference type="HOGENOM" id="CLU_754680_0_0_1"/>
<dbReference type="RefSeq" id="XP_016213711.1">
    <property type="nucleotide sequence ID" value="XM_016358610.1"/>
</dbReference>
<dbReference type="EMBL" id="KN847543">
    <property type="protein sequence ID" value="KIW03842.1"/>
    <property type="molecule type" value="Genomic_DNA"/>
</dbReference>
<dbReference type="VEuPathDB" id="FungiDB:PV09_05141"/>
<keyword evidence="2" id="KW-0732">Signal</keyword>
<dbReference type="OrthoDB" id="5427732at2759"/>
<name>A0A0D1YT78_9PEZI</name>
<accession>A0A0D1YT78</accession>
<evidence type="ECO:0000313" key="3">
    <source>
        <dbReference type="EMBL" id="KIW03842.1"/>
    </source>
</evidence>
<evidence type="ECO:0000256" key="2">
    <source>
        <dbReference type="SAM" id="SignalP"/>
    </source>
</evidence>
<feature type="compositionally biased region" description="Low complexity" evidence="1">
    <location>
        <begin position="100"/>
        <end position="110"/>
    </location>
</feature>
<dbReference type="AlphaFoldDB" id="A0A0D1YT78"/>
<dbReference type="STRING" id="253628.A0A0D1YT78"/>